<dbReference type="EMBL" id="JAPMLT010000005">
    <property type="protein sequence ID" value="MCX7570699.1"/>
    <property type="molecule type" value="Genomic_DNA"/>
</dbReference>
<feature type="domain" description="CBS" evidence="3">
    <location>
        <begin position="74"/>
        <end position="130"/>
    </location>
</feature>
<dbReference type="InterPro" id="IPR051257">
    <property type="entry name" value="Diverse_CBS-Domain"/>
</dbReference>
<evidence type="ECO:0000313" key="5">
    <source>
        <dbReference type="Proteomes" id="UP001208017"/>
    </source>
</evidence>
<keyword evidence="1 2" id="KW-0129">CBS domain</keyword>
<dbReference type="RefSeq" id="WP_267151947.1">
    <property type="nucleotide sequence ID" value="NZ_JAPMLT010000005.1"/>
</dbReference>
<feature type="domain" description="CBS" evidence="3">
    <location>
        <begin position="9"/>
        <end position="68"/>
    </location>
</feature>
<evidence type="ECO:0000256" key="2">
    <source>
        <dbReference type="PROSITE-ProRule" id="PRU00703"/>
    </source>
</evidence>
<dbReference type="SMART" id="SM00116">
    <property type="entry name" value="CBS"/>
    <property type="match status" value="2"/>
</dbReference>
<reference evidence="4 5" key="1">
    <citation type="submission" date="2022-11" db="EMBL/GenBank/DDBJ databases">
        <title>Study of microbial diversity in lake waters.</title>
        <authorList>
            <person name="Zhang J."/>
        </authorList>
    </citation>
    <scope>NUCLEOTIDE SEQUENCE [LARGE SCALE GENOMIC DNA]</scope>
    <source>
        <strain evidence="4 5">DT12</strain>
    </source>
</reference>
<evidence type="ECO:0000313" key="4">
    <source>
        <dbReference type="EMBL" id="MCX7570699.1"/>
    </source>
</evidence>
<protein>
    <submittedName>
        <fullName evidence="4">CBS domain-containing protein</fullName>
    </submittedName>
</protein>
<dbReference type="PANTHER" id="PTHR43080:SF2">
    <property type="entry name" value="CBS DOMAIN-CONTAINING PROTEIN"/>
    <property type="match status" value="1"/>
</dbReference>
<keyword evidence="5" id="KW-1185">Reference proteome</keyword>
<dbReference type="PROSITE" id="PS51371">
    <property type="entry name" value="CBS"/>
    <property type="match status" value="2"/>
</dbReference>
<dbReference type="CDD" id="cd04622">
    <property type="entry name" value="CBS_pair_HRP1_like"/>
    <property type="match status" value="1"/>
</dbReference>
<organism evidence="4 5">
    <name type="scientific">Tumebacillus lacus</name>
    <dbReference type="NCBI Taxonomy" id="2995335"/>
    <lineage>
        <taxon>Bacteria</taxon>
        <taxon>Bacillati</taxon>
        <taxon>Bacillota</taxon>
        <taxon>Bacilli</taxon>
        <taxon>Bacillales</taxon>
        <taxon>Alicyclobacillaceae</taxon>
        <taxon>Tumebacillus</taxon>
    </lineage>
</organism>
<dbReference type="Pfam" id="PF00571">
    <property type="entry name" value="CBS"/>
    <property type="match status" value="2"/>
</dbReference>
<accession>A0ABT3X1A3</accession>
<comment type="caution">
    <text evidence="4">The sequence shown here is derived from an EMBL/GenBank/DDBJ whole genome shotgun (WGS) entry which is preliminary data.</text>
</comment>
<evidence type="ECO:0000256" key="1">
    <source>
        <dbReference type="ARBA" id="ARBA00023122"/>
    </source>
</evidence>
<dbReference type="InterPro" id="IPR046342">
    <property type="entry name" value="CBS_dom_sf"/>
</dbReference>
<dbReference type="InterPro" id="IPR000644">
    <property type="entry name" value="CBS_dom"/>
</dbReference>
<evidence type="ECO:0000259" key="3">
    <source>
        <dbReference type="PROSITE" id="PS51371"/>
    </source>
</evidence>
<gene>
    <name evidence="4" type="ORF">OS242_12055</name>
</gene>
<dbReference type="SUPFAM" id="SSF54631">
    <property type="entry name" value="CBS-domain pair"/>
    <property type="match status" value="1"/>
</dbReference>
<sequence>MKKSIRELMTRDVVTLKPEHTIQDAAKLMLDLNVGVIPVCVQNNHLQGMITDRDIVVRAVSKGMNGQTKIGDCMSGKVVTIEERSNSEEALQLMAEHQIRRLPVVDDQNRMVGIVSIGDLAEEGPLEDEAGVALHEISYPARPLGEAQV</sequence>
<dbReference type="PANTHER" id="PTHR43080">
    <property type="entry name" value="CBS DOMAIN-CONTAINING PROTEIN CBSX3, MITOCHONDRIAL"/>
    <property type="match status" value="1"/>
</dbReference>
<proteinExistence type="predicted"/>
<dbReference type="Proteomes" id="UP001208017">
    <property type="component" value="Unassembled WGS sequence"/>
</dbReference>
<dbReference type="Gene3D" id="3.10.580.10">
    <property type="entry name" value="CBS-domain"/>
    <property type="match status" value="1"/>
</dbReference>
<name>A0ABT3X1A3_9BACL</name>